<reference evidence="2" key="1">
    <citation type="journal article" date="2022" name="Mol. Ecol. Resour.">
        <title>The genomes of chicory, endive, great burdock and yacon provide insights into Asteraceae palaeo-polyploidization history and plant inulin production.</title>
        <authorList>
            <person name="Fan W."/>
            <person name="Wang S."/>
            <person name="Wang H."/>
            <person name="Wang A."/>
            <person name="Jiang F."/>
            <person name="Liu H."/>
            <person name="Zhao H."/>
            <person name="Xu D."/>
            <person name="Zhang Y."/>
        </authorList>
    </citation>
    <scope>NUCLEOTIDE SEQUENCE [LARGE SCALE GENOMIC DNA]</scope>
    <source>
        <strain evidence="2">cv. Yunnan</strain>
    </source>
</reference>
<name>A0ACB9HRX2_9ASTR</name>
<dbReference type="Proteomes" id="UP001056120">
    <property type="component" value="Linkage Group LG11"/>
</dbReference>
<protein>
    <submittedName>
        <fullName evidence="1">Uncharacterized protein</fullName>
    </submittedName>
</protein>
<keyword evidence="2" id="KW-1185">Reference proteome</keyword>
<evidence type="ECO:0000313" key="1">
    <source>
        <dbReference type="EMBL" id="KAI3798577.1"/>
    </source>
</evidence>
<accession>A0ACB9HRX2</accession>
<dbReference type="EMBL" id="CM042028">
    <property type="protein sequence ID" value="KAI3798577.1"/>
    <property type="molecule type" value="Genomic_DNA"/>
</dbReference>
<gene>
    <name evidence="1" type="ORF">L1987_33854</name>
</gene>
<organism evidence="1 2">
    <name type="scientific">Smallanthus sonchifolius</name>
    <dbReference type="NCBI Taxonomy" id="185202"/>
    <lineage>
        <taxon>Eukaryota</taxon>
        <taxon>Viridiplantae</taxon>
        <taxon>Streptophyta</taxon>
        <taxon>Embryophyta</taxon>
        <taxon>Tracheophyta</taxon>
        <taxon>Spermatophyta</taxon>
        <taxon>Magnoliopsida</taxon>
        <taxon>eudicotyledons</taxon>
        <taxon>Gunneridae</taxon>
        <taxon>Pentapetalae</taxon>
        <taxon>asterids</taxon>
        <taxon>campanulids</taxon>
        <taxon>Asterales</taxon>
        <taxon>Asteraceae</taxon>
        <taxon>Asteroideae</taxon>
        <taxon>Heliantheae alliance</taxon>
        <taxon>Millerieae</taxon>
        <taxon>Smallanthus</taxon>
    </lineage>
</organism>
<comment type="caution">
    <text evidence="1">The sequence shown here is derived from an EMBL/GenBank/DDBJ whole genome shotgun (WGS) entry which is preliminary data.</text>
</comment>
<sequence length="100" mass="11731">MAGRDHVEWGIDYEEWERMDMDPPPPHLYAEQFDGYEEREREENKVVVKVVKVMTIPSFYVLFGLLVACNHSHEVVMEGTKNNRSDGEINHQKLSVDLRI</sequence>
<proteinExistence type="predicted"/>
<reference evidence="1 2" key="2">
    <citation type="journal article" date="2022" name="Mol. Ecol. Resour.">
        <title>The genomes of chicory, endive, great burdock and yacon provide insights into Asteraceae paleo-polyploidization history and plant inulin production.</title>
        <authorList>
            <person name="Fan W."/>
            <person name="Wang S."/>
            <person name="Wang H."/>
            <person name="Wang A."/>
            <person name="Jiang F."/>
            <person name="Liu H."/>
            <person name="Zhao H."/>
            <person name="Xu D."/>
            <person name="Zhang Y."/>
        </authorList>
    </citation>
    <scope>NUCLEOTIDE SEQUENCE [LARGE SCALE GENOMIC DNA]</scope>
    <source>
        <strain evidence="2">cv. Yunnan</strain>
        <tissue evidence="1">Leaves</tissue>
    </source>
</reference>
<evidence type="ECO:0000313" key="2">
    <source>
        <dbReference type="Proteomes" id="UP001056120"/>
    </source>
</evidence>